<dbReference type="PANTHER" id="PTHR23186:SF4">
    <property type="entry name" value="GH22790P"/>
    <property type="match status" value="1"/>
</dbReference>
<dbReference type="GO" id="GO:0048513">
    <property type="term" value="P:animal organ development"/>
    <property type="evidence" value="ECO:0007669"/>
    <property type="project" value="TreeGrafter"/>
</dbReference>
<evidence type="ECO:0000313" key="3">
    <source>
        <dbReference type="Proteomes" id="UP000826195"/>
    </source>
</evidence>
<feature type="compositionally biased region" description="Acidic residues" evidence="1">
    <location>
        <begin position="111"/>
        <end position="120"/>
    </location>
</feature>
<feature type="compositionally biased region" description="Acidic residues" evidence="1">
    <location>
        <begin position="47"/>
        <end position="59"/>
    </location>
</feature>
<comment type="caution">
    <text evidence="2">The sequence shown here is derived from an EMBL/GenBank/DDBJ whole genome shotgun (WGS) entry which is preliminary data.</text>
</comment>
<dbReference type="InterPro" id="IPR003903">
    <property type="entry name" value="UIM_dom"/>
</dbReference>
<feature type="compositionally biased region" description="Polar residues" evidence="1">
    <location>
        <begin position="344"/>
        <end position="374"/>
    </location>
</feature>
<protein>
    <submittedName>
        <fullName evidence="2">Uncharacterized protein</fullName>
    </submittedName>
</protein>
<feature type="region of interest" description="Disordered" evidence="1">
    <location>
        <begin position="256"/>
        <end position="291"/>
    </location>
</feature>
<proteinExistence type="predicted"/>
<reference evidence="2 3" key="1">
    <citation type="journal article" date="2021" name="J. Hered.">
        <title>A chromosome-level genome assembly of the parasitoid wasp, Cotesia glomerata (Hymenoptera: Braconidae).</title>
        <authorList>
            <person name="Pinto B.J."/>
            <person name="Weis J.J."/>
            <person name="Gamble T."/>
            <person name="Ode P.J."/>
            <person name="Paul R."/>
            <person name="Zaspel J.M."/>
        </authorList>
    </citation>
    <scope>NUCLEOTIDE SEQUENCE [LARGE SCALE GENOMIC DNA]</scope>
    <source>
        <strain evidence="2">CgM1</strain>
    </source>
</reference>
<feature type="compositionally biased region" description="Low complexity" evidence="1">
    <location>
        <begin position="142"/>
        <end position="155"/>
    </location>
</feature>
<feature type="compositionally biased region" description="Pro residues" evidence="1">
    <location>
        <begin position="273"/>
        <end position="285"/>
    </location>
</feature>
<feature type="region of interest" description="Disordered" evidence="1">
    <location>
        <begin position="337"/>
        <end position="374"/>
    </location>
</feature>
<dbReference type="InterPro" id="IPR026092">
    <property type="entry name" value="RAI2/SOBP"/>
</dbReference>
<dbReference type="GO" id="GO:0005634">
    <property type="term" value="C:nucleus"/>
    <property type="evidence" value="ECO:0007669"/>
    <property type="project" value="TreeGrafter"/>
</dbReference>
<organism evidence="2 3">
    <name type="scientific">Cotesia glomerata</name>
    <name type="common">Lepidopteran parasitic wasp</name>
    <name type="synonym">Apanteles glomeratus</name>
    <dbReference type="NCBI Taxonomy" id="32391"/>
    <lineage>
        <taxon>Eukaryota</taxon>
        <taxon>Metazoa</taxon>
        <taxon>Ecdysozoa</taxon>
        <taxon>Arthropoda</taxon>
        <taxon>Hexapoda</taxon>
        <taxon>Insecta</taxon>
        <taxon>Pterygota</taxon>
        <taxon>Neoptera</taxon>
        <taxon>Endopterygota</taxon>
        <taxon>Hymenoptera</taxon>
        <taxon>Apocrita</taxon>
        <taxon>Ichneumonoidea</taxon>
        <taxon>Braconidae</taxon>
        <taxon>Microgastrinae</taxon>
        <taxon>Cotesia</taxon>
    </lineage>
</organism>
<dbReference type="Proteomes" id="UP000826195">
    <property type="component" value="Unassembled WGS sequence"/>
</dbReference>
<feature type="compositionally biased region" description="Low complexity" evidence="1">
    <location>
        <begin position="87"/>
        <end position="104"/>
    </location>
</feature>
<gene>
    <name evidence="2" type="ORF">KQX54_007597</name>
</gene>
<dbReference type="PANTHER" id="PTHR23186">
    <property type="entry name" value="RETINOIC ACID-INDUCED PROTEIN 2"/>
    <property type="match status" value="1"/>
</dbReference>
<evidence type="ECO:0000256" key="1">
    <source>
        <dbReference type="SAM" id="MobiDB-lite"/>
    </source>
</evidence>
<dbReference type="PROSITE" id="PS50330">
    <property type="entry name" value="UIM"/>
    <property type="match status" value="1"/>
</dbReference>
<keyword evidence="3" id="KW-1185">Reference proteome</keyword>
<dbReference type="AlphaFoldDB" id="A0AAV7I684"/>
<feature type="region of interest" description="Disordered" evidence="1">
    <location>
        <begin position="406"/>
        <end position="432"/>
    </location>
</feature>
<accession>A0AAV7I684</accession>
<feature type="compositionally biased region" description="Basic and acidic residues" evidence="1">
    <location>
        <begin position="121"/>
        <end position="137"/>
    </location>
</feature>
<sequence length="445" mass="49144">MNIFCRETQAHLALHGIASISPTSPSSGGLITPELWLRDCRSAPPSPDEEALVVDDEPSDWPSSDKPDDESRDLSKKITNDCLQSDNSINNSINISNNNNNSNSKQNVQYLDDDEDENVEEAIKESLKEEENRRSQERITASSKSLSSTESSHVSITPGSLLNINNSAAIKVCRRSTSSSPESCKESPPTNCSREGTIFIKDVRKLLVRDTVKRHSQPSYRSRRVSGKSMWLPKAHHYNYTHYPMTFPEKGFPNPPSHPIPLQFIRRNYPDNSSPPPQVGSPPSPLHTGASKVLNNPAGLLPPVTVLVPYPIPIPIPLPIPIPIPLFSKFFNSTNSETKKSEKTNSCSNGETTVPQDLSRRSQPMQAKSPCLANSSSEKLINLSDSSTSSSPVLSTTSTGASFFAVGNKMQARNNSPRPLRKRRRLTSGSDQDIRLKRRNKFVHV</sequence>
<feature type="region of interest" description="Disordered" evidence="1">
    <location>
        <begin position="41"/>
        <end position="156"/>
    </location>
</feature>
<evidence type="ECO:0000313" key="2">
    <source>
        <dbReference type="EMBL" id="KAH0546260.1"/>
    </source>
</evidence>
<dbReference type="Pfam" id="PF15279">
    <property type="entry name" value="SOBP"/>
    <property type="match status" value="1"/>
</dbReference>
<name>A0AAV7I684_COTGL</name>
<dbReference type="EMBL" id="JAHXZJ010002237">
    <property type="protein sequence ID" value="KAH0546260.1"/>
    <property type="molecule type" value="Genomic_DNA"/>
</dbReference>